<comment type="caution">
    <text evidence="5">The sequence shown here is derived from an EMBL/GenBank/DDBJ whole genome shotgun (WGS) entry which is preliminary data.</text>
</comment>
<evidence type="ECO:0000256" key="1">
    <source>
        <dbReference type="ARBA" id="ARBA00022793"/>
    </source>
</evidence>
<proteinExistence type="inferred from homology"/>
<evidence type="ECO:0000313" key="5">
    <source>
        <dbReference type="EMBL" id="KAK5112608.1"/>
    </source>
</evidence>
<dbReference type="Gene3D" id="3.20.20.140">
    <property type="entry name" value="Metal-dependent hydrolases"/>
    <property type="match status" value="1"/>
</dbReference>
<protein>
    <recommendedName>
        <fullName evidence="4">Amidohydrolase-related domain-containing protein</fullName>
    </recommendedName>
</protein>
<gene>
    <name evidence="5" type="ORF">LTR62_003922</name>
</gene>
<dbReference type="SUPFAM" id="SSF51556">
    <property type="entry name" value="Metallo-dependent hydrolases"/>
    <property type="match status" value="1"/>
</dbReference>
<dbReference type="InterPro" id="IPR032465">
    <property type="entry name" value="ACMSD"/>
</dbReference>
<dbReference type="Proteomes" id="UP001310890">
    <property type="component" value="Unassembled WGS sequence"/>
</dbReference>
<feature type="domain" description="Amidohydrolase-related" evidence="4">
    <location>
        <begin position="59"/>
        <end position="314"/>
    </location>
</feature>
<dbReference type="InterPro" id="IPR006680">
    <property type="entry name" value="Amidohydro-rel"/>
</dbReference>
<dbReference type="Pfam" id="PF04909">
    <property type="entry name" value="Amidohydro_2"/>
    <property type="match status" value="1"/>
</dbReference>
<keyword evidence="1 3" id="KW-0210">Decarboxylase</keyword>
<dbReference type="InterPro" id="IPR032466">
    <property type="entry name" value="Metal_Hydrolase"/>
</dbReference>
<dbReference type="EMBL" id="JAVRRL010000029">
    <property type="protein sequence ID" value="KAK5112608.1"/>
    <property type="molecule type" value="Genomic_DNA"/>
</dbReference>
<evidence type="ECO:0000256" key="3">
    <source>
        <dbReference type="RuleBase" id="RU366045"/>
    </source>
</evidence>
<dbReference type="GO" id="GO:0016787">
    <property type="term" value="F:hydrolase activity"/>
    <property type="evidence" value="ECO:0007669"/>
    <property type="project" value="InterPro"/>
</dbReference>
<sequence length="317" mass="35944">MVPPLITLEEHFISSHVPGAVEHYKRFSDSIAAKLADLVDGRIQDMEVGDVSFQIVSHAPMNLSADECSKANDELAQACQKYPDRFAGFAVLPMLEPKKAADELERTVKQLGFVGALVNNHVNGTFYDEEKYWPTFARAVELDVPIYLHPSFPSDEMAEHYKGNYSDKTAFMLSIASWGWHTETGLHILRLFASGLFDKYPKLKIIIGHNGEMLPFALDRIITFSTQWGPRERDLRTVWNENIWITTAGYFSLAPLACVLRECKIDRIMYSVDYPFALNDKGLAFVKDLAGSDLVNDEQLEMICHKNAEKLLKLRPR</sequence>
<evidence type="ECO:0000259" key="4">
    <source>
        <dbReference type="Pfam" id="PF04909"/>
    </source>
</evidence>
<name>A0AAN7YRH8_9PEZI</name>
<dbReference type="PANTHER" id="PTHR21240:SF30">
    <property type="entry name" value="AMIDOHYDROLASE-RELATED DOMAIN-CONTAINING PROTEIN-RELATED"/>
    <property type="match status" value="1"/>
</dbReference>
<organism evidence="5 6">
    <name type="scientific">Meristemomyces frigidus</name>
    <dbReference type="NCBI Taxonomy" id="1508187"/>
    <lineage>
        <taxon>Eukaryota</taxon>
        <taxon>Fungi</taxon>
        <taxon>Dikarya</taxon>
        <taxon>Ascomycota</taxon>
        <taxon>Pezizomycotina</taxon>
        <taxon>Dothideomycetes</taxon>
        <taxon>Dothideomycetidae</taxon>
        <taxon>Mycosphaerellales</taxon>
        <taxon>Teratosphaeriaceae</taxon>
        <taxon>Meristemomyces</taxon>
    </lineage>
</organism>
<dbReference type="PANTHER" id="PTHR21240">
    <property type="entry name" value="2-AMINO-3-CARBOXYLMUCONATE-6-SEMIALDEHYDE DECARBOXYLASE"/>
    <property type="match status" value="1"/>
</dbReference>
<dbReference type="AlphaFoldDB" id="A0AAN7YRH8"/>
<comment type="similarity">
    <text evidence="3">Belongs to the metallo-dependent hydrolases superfamily.</text>
</comment>
<evidence type="ECO:0000313" key="6">
    <source>
        <dbReference type="Proteomes" id="UP001310890"/>
    </source>
</evidence>
<reference evidence="5" key="1">
    <citation type="submission" date="2023-08" db="EMBL/GenBank/DDBJ databases">
        <title>Black Yeasts Isolated from many extreme environments.</title>
        <authorList>
            <person name="Coleine C."/>
            <person name="Stajich J.E."/>
            <person name="Selbmann L."/>
        </authorList>
    </citation>
    <scope>NUCLEOTIDE SEQUENCE</scope>
    <source>
        <strain evidence="5">CCFEE 5401</strain>
    </source>
</reference>
<dbReference type="GO" id="GO:0016831">
    <property type="term" value="F:carboxy-lyase activity"/>
    <property type="evidence" value="ECO:0007669"/>
    <property type="project" value="UniProtKB-KW"/>
</dbReference>
<evidence type="ECO:0000256" key="2">
    <source>
        <dbReference type="ARBA" id="ARBA00023239"/>
    </source>
</evidence>
<dbReference type="GO" id="GO:0005829">
    <property type="term" value="C:cytosol"/>
    <property type="evidence" value="ECO:0007669"/>
    <property type="project" value="TreeGrafter"/>
</dbReference>
<dbReference type="GO" id="GO:0019748">
    <property type="term" value="P:secondary metabolic process"/>
    <property type="evidence" value="ECO:0007669"/>
    <property type="project" value="TreeGrafter"/>
</dbReference>
<accession>A0AAN7YRH8</accession>
<keyword evidence="2 3" id="KW-0456">Lyase</keyword>